<protein>
    <submittedName>
        <fullName evidence="1">Uncharacterized protein</fullName>
    </submittedName>
</protein>
<reference evidence="1" key="1">
    <citation type="submission" date="2014-11" db="EMBL/GenBank/DDBJ databases">
        <authorList>
            <person name="Amaro Gonzalez C."/>
        </authorList>
    </citation>
    <scope>NUCLEOTIDE SEQUENCE</scope>
</reference>
<evidence type="ECO:0000313" key="1">
    <source>
        <dbReference type="EMBL" id="JAH44996.1"/>
    </source>
</evidence>
<sequence>MEIYCSCESRKSCCRFVTHTHSHTELSTLYTYHSWSIQFMWATCIPVYHTHVGTVQNE</sequence>
<reference evidence="1" key="2">
    <citation type="journal article" date="2015" name="Fish Shellfish Immunol.">
        <title>Early steps in the European eel (Anguilla anguilla)-Vibrio vulnificus interaction in the gills: Role of the RtxA13 toxin.</title>
        <authorList>
            <person name="Callol A."/>
            <person name="Pajuelo D."/>
            <person name="Ebbesson L."/>
            <person name="Teles M."/>
            <person name="MacKenzie S."/>
            <person name="Amaro C."/>
        </authorList>
    </citation>
    <scope>NUCLEOTIDE SEQUENCE</scope>
</reference>
<accession>A0A0E9SUL8</accession>
<dbReference type="AlphaFoldDB" id="A0A0E9SUL8"/>
<dbReference type="EMBL" id="GBXM01063581">
    <property type="protein sequence ID" value="JAH44996.1"/>
    <property type="molecule type" value="Transcribed_RNA"/>
</dbReference>
<organism evidence="1">
    <name type="scientific">Anguilla anguilla</name>
    <name type="common">European freshwater eel</name>
    <name type="synonym">Muraena anguilla</name>
    <dbReference type="NCBI Taxonomy" id="7936"/>
    <lineage>
        <taxon>Eukaryota</taxon>
        <taxon>Metazoa</taxon>
        <taxon>Chordata</taxon>
        <taxon>Craniata</taxon>
        <taxon>Vertebrata</taxon>
        <taxon>Euteleostomi</taxon>
        <taxon>Actinopterygii</taxon>
        <taxon>Neopterygii</taxon>
        <taxon>Teleostei</taxon>
        <taxon>Anguilliformes</taxon>
        <taxon>Anguillidae</taxon>
        <taxon>Anguilla</taxon>
    </lineage>
</organism>
<name>A0A0E9SUL8_ANGAN</name>
<proteinExistence type="predicted"/>